<keyword evidence="3" id="KW-1185">Reference proteome</keyword>
<feature type="compositionally biased region" description="Gly residues" evidence="1">
    <location>
        <begin position="36"/>
        <end position="69"/>
    </location>
</feature>
<reference evidence="2 3" key="1">
    <citation type="submission" date="2019-02" db="EMBL/GenBank/DDBJ databases">
        <title>Emended description of the genus Rhodopseudomonas and description of Rhodopseudomonas albus sp. nov., a non-phototrophic, heavy-metal-tolerant bacterium isolated from garden soil.</title>
        <authorList>
            <person name="Bao Z."/>
            <person name="Cao W.W."/>
            <person name="Sato Y."/>
            <person name="Nishizawa T."/>
            <person name="Zhao J."/>
            <person name="Guo Y."/>
            <person name="Ohta H."/>
        </authorList>
    </citation>
    <scope>NUCLEOTIDE SEQUENCE [LARGE SCALE GENOMIC DNA]</scope>
    <source>
        <strain evidence="2 3">SK50-23</strain>
    </source>
</reference>
<name>A0ABX8A6I8_9BRAD</name>
<evidence type="ECO:0000313" key="3">
    <source>
        <dbReference type="Proteomes" id="UP000682843"/>
    </source>
</evidence>
<dbReference type="Proteomes" id="UP000682843">
    <property type="component" value="Chromosome"/>
</dbReference>
<feature type="region of interest" description="Disordered" evidence="1">
    <location>
        <begin position="19"/>
        <end position="69"/>
    </location>
</feature>
<dbReference type="RefSeq" id="WP_211912383.1">
    <property type="nucleotide sequence ID" value="NZ_CP036498.1"/>
</dbReference>
<organism evidence="2 3">
    <name type="scientific">Tardiphaga alba</name>
    <dbReference type="NCBI Taxonomy" id="340268"/>
    <lineage>
        <taxon>Bacteria</taxon>
        <taxon>Pseudomonadati</taxon>
        <taxon>Pseudomonadota</taxon>
        <taxon>Alphaproteobacteria</taxon>
        <taxon>Hyphomicrobiales</taxon>
        <taxon>Nitrobacteraceae</taxon>
        <taxon>Tardiphaga</taxon>
    </lineage>
</organism>
<dbReference type="EMBL" id="CP036498">
    <property type="protein sequence ID" value="QUS38842.1"/>
    <property type="molecule type" value="Genomic_DNA"/>
</dbReference>
<sequence length="512" mass="47289">MSQAYETSYDGNTKYVYVPGGAGATPPPASGDPSSPGGGGNTGGSGSNPGGGNAGGGNTGGSGDGGGTGGSVIGIDPILTVGVGGDNGSGLSVNVLTPPDPTDTGGLNLNVIGDGDGQNLLDVGVLPGAGGLLPGLVPGLGGDGSDGPVGGLIGSDGLLGGLLGGGENGSIGIDPLLTVNPGGQDGTGLSLNVLAEPNASDTAGLNLNVLDTGDGQNLLDVGLLPGAGGLLPGLGGDGSNGPVGGLIGGDGLLGGLLNGGENGSIGIDPLLTVNPGGQDGTGLSVNVLAEPNADDTNALNLNLLDSGDGQHLLDVGLLPNDGGLGLPGLGGDGAGNPVGNLLGSDGLVGGLLGGLGGDGALLSGVVGNPGASPTGHLIDVDLGPESTNGLGLDLLSTPGADPNHTVSVNAIDVGPNGQQLLGLGALTGSGILDIPALGGSGTDGLTGSLLGSNGLIGGLLGGTGLAGGLLNGDVASGNTVSAPIDISALTDILTAPLGGEHGLLDLQGAHIL</sequence>
<evidence type="ECO:0000313" key="2">
    <source>
        <dbReference type="EMBL" id="QUS38842.1"/>
    </source>
</evidence>
<gene>
    <name evidence="2" type="ORF">RPMA_08365</name>
</gene>
<proteinExistence type="predicted"/>
<protein>
    <submittedName>
        <fullName evidence="2">Uncharacterized protein</fullName>
    </submittedName>
</protein>
<evidence type="ECO:0000256" key="1">
    <source>
        <dbReference type="SAM" id="MobiDB-lite"/>
    </source>
</evidence>
<accession>A0ABX8A6I8</accession>